<dbReference type="Gene3D" id="2.60.120.10">
    <property type="entry name" value="Jelly Rolls"/>
    <property type="match status" value="1"/>
</dbReference>
<keyword evidence="3" id="KW-1185">Reference proteome</keyword>
<organism evidence="2 3">
    <name type="scientific">Glossina austeni</name>
    <name type="common">Savannah tsetse fly</name>
    <dbReference type="NCBI Taxonomy" id="7395"/>
    <lineage>
        <taxon>Eukaryota</taxon>
        <taxon>Metazoa</taxon>
        <taxon>Ecdysozoa</taxon>
        <taxon>Arthropoda</taxon>
        <taxon>Hexapoda</taxon>
        <taxon>Insecta</taxon>
        <taxon>Pterygota</taxon>
        <taxon>Neoptera</taxon>
        <taxon>Endopterygota</taxon>
        <taxon>Diptera</taxon>
        <taxon>Brachycera</taxon>
        <taxon>Muscomorpha</taxon>
        <taxon>Hippoboscoidea</taxon>
        <taxon>Glossinidae</taxon>
        <taxon>Glossina</taxon>
    </lineage>
</organism>
<accession>A0A1A9V0Y8</accession>
<dbReference type="PROSITE" id="PS50042">
    <property type="entry name" value="CNMP_BINDING_3"/>
    <property type="match status" value="1"/>
</dbReference>
<evidence type="ECO:0000313" key="2">
    <source>
        <dbReference type="EnsemblMetazoa" id="GAUT022234-PA"/>
    </source>
</evidence>
<dbReference type="STRING" id="7395.A0A1A9V0Y8"/>
<evidence type="ECO:0000313" key="3">
    <source>
        <dbReference type="Proteomes" id="UP000078200"/>
    </source>
</evidence>
<proteinExistence type="predicted"/>
<reference evidence="2" key="1">
    <citation type="submission" date="2020-05" db="UniProtKB">
        <authorList>
            <consortium name="EnsemblMetazoa"/>
        </authorList>
    </citation>
    <scope>IDENTIFICATION</scope>
    <source>
        <strain evidence="2">TTRI</strain>
    </source>
</reference>
<name>A0A1A9V0Y8_GLOAU</name>
<feature type="domain" description="Cyclic nucleotide-binding" evidence="1">
    <location>
        <begin position="154"/>
        <end position="196"/>
    </location>
</feature>
<dbReference type="InterPro" id="IPR018490">
    <property type="entry name" value="cNMP-bd_dom_sf"/>
</dbReference>
<dbReference type="VEuPathDB" id="VectorBase:GAUT022234"/>
<dbReference type="EnsemblMetazoa" id="GAUT022234-RA">
    <property type="protein sequence ID" value="GAUT022234-PA"/>
    <property type="gene ID" value="GAUT022234"/>
</dbReference>
<dbReference type="SUPFAM" id="SSF51206">
    <property type="entry name" value="cAMP-binding domain-like"/>
    <property type="match status" value="1"/>
</dbReference>
<dbReference type="AlphaFoldDB" id="A0A1A9V0Y8"/>
<dbReference type="Gene3D" id="1.20.5.170">
    <property type="match status" value="1"/>
</dbReference>
<dbReference type="InterPro" id="IPR014710">
    <property type="entry name" value="RmlC-like_jellyroll"/>
</dbReference>
<evidence type="ECO:0000259" key="1">
    <source>
        <dbReference type="PROSITE" id="PS50042"/>
    </source>
</evidence>
<dbReference type="Proteomes" id="UP000078200">
    <property type="component" value="Unassembled WGS sequence"/>
</dbReference>
<sequence length="219" mass="25484">MQENQTEKCLKISVENDSFEDTFEAKLRYLEELVVYLKNALKAKEKTLIECQERNRFFSQSIARLQQECHAKDALVIELQNEIDKFRQIVKPLTQVFWQQHQSQLTYKCRRVKRLGCSAEPLINLQEAEIRLLRTHKSLKSRDLIKSAILDNDFMKNLDIAQIQEIVDCMYPVKYAAKSLIIKEGDVGSIVYVMEDFIHFILSSFAPCSSLAPLQACQF</sequence>
<dbReference type="InterPro" id="IPR000595">
    <property type="entry name" value="cNMP-bd_dom"/>
</dbReference>
<protein>
    <submittedName>
        <fullName evidence="2">Cyclic nucleotide-binding domain-containing protein</fullName>
    </submittedName>
</protein>